<gene>
    <name evidence="4" type="ORF">SYNPS1DRAFT_32423</name>
</gene>
<dbReference type="PANTHER" id="PTHR12967:SF0">
    <property type="entry name" value="PROTEIN SHQ1 HOMOLOG"/>
    <property type="match status" value="1"/>
</dbReference>
<dbReference type="PANTHER" id="PTHR12967">
    <property type="entry name" value="PROTEIN SHQ1 HOMOLOG"/>
    <property type="match status" value="1"/>
</dbReference>
<dbReference type="EMBL" id="KZ989185">
    <property type="protein sequence ID" value="RKP27568.1"/>
    <property type="molecule type" value="Genomic_DNA"/>
</dbReference>
<feature type="domain" description="CS" evidence="3">
    <location>
        <begin position="1"/>
        <end position="89"/>
    </location>
</feature>
<reference evidence="5" key="1">
    <citation type="journal article" date="2018" name="Nat. Microbiol.">
        <title>Leveraging single-cell genomics to expand the fungal tree of life.</title>
        <authorList>
            <person name="Ahrendt S.R."/>
            <person name="Quandt C.A."/>
            <person name="Ciobanu D."/>
            <person name="Clum A."/>
            <person name="Salamov A."/>
            <person name="Andreopoulos B."/>
            <person name="Cheng J.F."/>
            <person name="Woyke T."/>
            <person name="Pelin A."/>
            <person name="Henrissat B."/>
            <person name="Reynolds N.K."/>
            <person name="Benny G.L."/>
            <person name="Smith M.E."/>
            <person name="James T.Y."/>
            <person name="Grigoriev I.V."/>
        </authorList>
    </citation>
    <scope>NUCLEOTIDE SEQUENCE [LARGE SCALE GENOMIC DNA]</scope>
    <source>
        <strain evidence="5">Benny S71-1</strain>
    </source>
</reference>
<keyword evidence="5" id="KW-1185">Reference proteome</keyword>
<evidence type="ECO:0000259" key="3">
    <source>
        <dbReference type="PROSITE" id="PS51203"/>
    </source>
</evidence>
<dbReference type="Pfam" id="PF04925">
    <property type="entry name" value="SHQ1"/>
    <property type="match status" value="1"/>
</dbReference>
<dbReference type="InterPro" id="IPR007009">
    <property type="entry name" value="Shq1_C"/>
</dbReference>
<dbReference type="Gene3D" id="2.60.40.790">
    <property type="match status" value="1"/>
</dbReference>
<dbReference type="GO" id="GO:0005737">
    <property type="term" value="C:cytoplasm"/>
    <property type="evidence" value="ECO:0007669"/>
    <property type="project" value="TreeGrafter"/>
</dbReference>
<evidence type="ECO:0000256" key="1">
    <source>
        <dbReference type="ARBA" id="ARBA00005607"/>
    </source>
</evidence>
<dbReference type="AlphaFoldDB" id="A0A4P9Z551"/>
<feature type="region of interest" description="Disordered" evidence="2">
    <location>
        <begin position="478"/>
        <end position="521"/>
    </location>
</feature>
<dbReference type="InterPro" id="IPR007052">
    <property type="entry name" value="CS_dom"/>
</dbReference>
<sequence>MITPTFSIEQDETFLTITIHTPHIRAQEIDMFIAGNEFKLYVKPYFLRLHLPGNVVEDERASASYDIAAGTIKARIPKETAGEHFPDLDLLPKLLARQGESPSISQPASTHRRNHAPLIEVLSDDNNDEKKEADVEPCIKEAEAFDWQLPQTLPQTEPVLASYYGFNQQYQGHLRYWTETGNEVNEIEHPEQSTVESRREERVRKENEKFDDDYYIADFMQKQLAQEEGDEGKGEIARLMKYRTRWWDELRKRQKAAKKAANDDGLSDRMEQLSLEKESSTAVDAVDASNDGALAELEYSAEEERWIRELPSKEYLISNEKPIYLGLVDVMFAYSYDHRISEGEWTIESAWTICKLSATLSSLETFTALDQVVLAGFRRALAYPLYRHWELTEKVWTDVYVLFKLGRRALLKVLLAIKQQLDQHDAYHIYSQLYITDYCVWIQRASDAAIRSLAHELHQVKMSKENIGWHLEALEQLALEEEEDEEDETSEEETSEEETSEEETSEEDEENEDEASNKASE</sequence>
<name>A0A4P9Z551_9FUNG</name>
<dbReference type="InterPro" id="IPR008978">
    <property type="entry name" value="HSP20-like_chaperone"/>
</dbReference>
<dbReference type="GO" id="GO:0000493">
    <property type="term" value="P:box H/ACA snoRNP assembly"/>
    <property type="evidence" value="ECO:0007669"/>
    <property type="project" value="InterPro"/>
</dbReference>
<dbReference type="OrthoDB" id="73639at2759"/>
<comment type="similarity">
    <text evidence="1">Belongs to the SHQ1 family.</text>
</comment>
<dbReference type="SUPFAM" id="SSF49764">
    <property type="entry name" value="HSP20-like chaperones"/>
    <property type="match status" value="1"/>
</dbReference>
<proteinExistence type="inferred from homology"/>
<dbReference type="InterPro" id="IPR039742">
    <property type="entry name" value="Shq1"/>
</dbReference>
<organism evidence="4 5">
    <name type="scientific">Syncephalis pseudoplumigaleata</name>
    <dbReference type="NCBI Taxonomy" id="1712513"/>
    <lineage>
        <taxon>Eukaryota</taxon>
        <taxon>Fungi</taxon>
        <taxon>Fungi incertae sedis</taxon>
        <taxon>Zoopagomycota</taxon>
        <taxon>Zoopagomycotina</taxon>
        <taxon>Zoopagomycetes</taxon>
        <taxon>Zoopagales</taxon>
        <taxon>Piptocephalidaceae</taxon>
        <taxon>Syncephalis</taxon>
    </lineage>
</organism>
<dbReference type="Pfam" id="PF21413">
    <property type="entry name" value="SHQ1-like_CS"/>
    <property type="match status" value="1"/>
</dbReference>
<feature type="compositionally biased region" description="Acidic residues" evidence="2">
    <location>
        <begin position="478"/>
        <end position="514"/>
    </location>
</feature>
<evidence type="ECO:0000256" key="2">
    <source>
        <dbReference type="SAM" id="MobiDB-lite"/>
    </source>
</evidence>
<dbReference type="GO" id="GO:0005654">
    <property type="term" value="C:nucleoplasm"/>
    <property type="evidence" value="ECO:0007669"/>
    <property type="project" value="TreeGrafter"/>
</dbReference>
<dbReference type="GO" id="GO:0051082">
    <property type="term" value="F:unfolded protein binding"/>
    <property type="evidence" value="ECO:0007669"/>
    <property type="project" value="TreeGrafter"/>
</dbReference>
<accession>A0A4P9Z551</accession>
<dbReference type="InterPro" id="IPR048696">
    <property type="entry name" value="SHQ1-like_CS"/>
</dbReference>
<evidence type="ECO:0000313" key="4">
    <source>
        <dbReference type="EMBL" id="RKP27568.1"/>
    </source>
</evidence>
<evidence type="ECO:0000313" key="5">
    <source>
        <dbReference type="Proteomes" id="UP000278143"/>
    </source>
</evidence>
<dbReference type="Proteomes" id="UP000278143">
    <property type="component" value="Unassembled WGS sequence"/>
</dbReference>
<dbReference type="PROSITE" id="PS51203">
    <property type="entry name" value="CS"/>
    <property type="match status" value="1"/>
</dbReference>
<protein>
    <submittedName>
        <fullName evidence="4">SHQ1 protein-domain-containing protein</fullName>
    </submittedName>
</protein>